<organism evidence="1 2">
    <name type="scientific">Paenimyroides ceti</name>
    <dbReference type="NCBI Taxonomy" id="395087"/>
    <lineage>
        <taxon>Bacteria</taxon>
        <taxon>Pseudomonadati</taxon>
        <taxon>Bacteroidota</taxon>
        <taxon>Flavobacteriia</taxon>
        <taxon>Flavobacteriales</taxon>
        <taxon>Flavobacteriaceae</taxon>
        <taxon>Paenimyroides</taxon>
    </lineage>
</organism>
<comment type="caution">
    <text evidence="1">The sequence shown here is derived from an EMBL/GenBank/DDBJ whole genome shotgun (WGS) entry which is preliminary data.</text>
</comment>
<name>A0ABT8D0E3_9FLAO</name>
<dbReference type="Proteomes" id="UP001242368">
    <property type="component" value="Unassembled WGS sequence"/>
</dbReference>
<gene>
    <name evidence="1" type="ORF">QW060_25850</name>
</gene>
<protein>
    <recommendedName>
        <fullName evidence="3">Mobile element protein</fullName>
    </recommendedName>
</protein>
<evidence type="ECO:0000313" key="1">
    <source>
        <dbReference type="EMBL" id="MDN3710269.1"/>
    </source>
</evidence>
<reference evidence="2" key="1">
    <citation type="journal article" date="2019" name="Int. J. Syst. Evol. Microbiol.">
        <title>The Global Catalogue of Microorganisms (GCM) 10K type strain sequencing project: providing services to taxonomists for standard genome sequencing and annotation.</title>
        <authorList>
            <consortium name="The Broad Institute Genomics Platform"/>
            <consortium name="The Broad Institute Genome Sequencing Center for Infectious Disease"/>
            <person name="Wu L."/>
            <person name="Ma J."/>
        </authorList>
    </citation>
    <scope>NUCLEOTIDE SEQUENCE [LARGE SCALE GENOMIC DNA]</scope>
    <source>
        <strain evidence="2">CECT 7184</strain>
    </source>
</reference>
<dbReference type="RefSeq" id="WP_290365493.1">
    <property type="nucleotide sequence ID" value="NZ_JAUFQU010000081.1"/>
</dbReference>
<evidence type="ECO:0000313" key="2">
    <source>
        <dbReference type="Proteomes" id="UP001242368"/>
    </source>
</evidence>
<dbReference type="EMBL" id="JAUFQU010000081">
    <property type="protein sequence ID" value="MDN3710269.1"/>
    <property type="molecule type" value="Genomic_DNA"/>
</dbReference>
<evidence type="ECO:0008006" key="3">
    <source>
        <dbReference type="Google" id="ProtNLM"/>
    </source>
</evidence>
<sequence length="54" mass="6393">MNTQLYNRLIIKVSLNEFSFGIKNKLNNEISHLKSISLNQLAPWKPVRSYFQQK</sequence>
<proteinExistence type="predicted"/>
<keyword evidence="2" id="KW-1185">Reference proteome</keyword>
<accession>A0ABT8D0E3</accession>